<name>A0A9J6QPX4_9FIRM</name>
<feature type="domain" description="Saccharopine dehydrogenase NADP binding" evidence="1">
    <location>
        <begin position="4"/>
        <end position="144"/>
    </location>
</feature>
<comment type="caution">
    <text evidence="3">The sequence shown here is derived from an EMBL/GenBank/DDBJ whole genome shotgun (WGS) entry which is preliminary data.</text>
</comment>
<evidence type="ECO:0000259" key="2">
    <source>
        <dbReference type="Pfam" id="PF16653"/>
    </source>
</evidence>
<dbReference type="PANTHER" id="PTHR43796:SF2">
    <property type="entry name" value="CARBOXYNORSPERMIDINE SYNTHASE"/>
    <property type="match status" value="1"/>
</dbReference>
<protein>
    <submittedName>
        <fullName evidence="3">Saccharopine dehydrogenase NADP-binding domain-containing protein</fullName>
    </submittedName>
</protein>
<dbReference type="EMBL" id="JAOSHN010000001">
    <property type="protein sequence ID" value="MCU7377484.1"/>
    <property type="molecule type" value="Genomic_DNA"/>
</dbReference>
<evidence type="ECO:0000313" key="3">
    <source>
        <dbReference type="EMBL" id="MCU7377484.1"/>
    </source>
</evidence>
<keyword evidence="4" id="KW-1185">Reference proteome</keyword>
<dbReference type="Pfam" id="PF16653">
    <property type="entry name" value="Sacchrp_dh_C"/>
    <property type="match status" value="1"/>
</dbReference>
<dbReference type="Pfam" id="PF03435">
    <property type="entry name" value="Sacchrp_dh_NADP"/>
    <property type="match status" value="1"/>
</dbReference>
<organism evidence="3 4">
    <name type="scientific">Hominibacterium faecale</name>
    <dbReference type="NCBI Taxonomy" id="2839743"/>
    <lineage>
        <taxon>Bacteria</taxon>
        <taxon>Bacillati</taxon>
        <taxon>Bacillota</taxon>
        <taxon>Clostridia</taxon>
        <taxon>Peptostreptococcales</taxon>
        <taxon>Anaerovoracaceae</taxon>
        <taxon>Hominibacterium</taxon>
    </lineage>
</organism>
<dbReference type="InterPro" id="IPR032095">
    <property type="entry name" value="Sacchrp_dh-like_C"/>
</dbReference>
<reference evidence="3" key="1">
    <citation type="submission" date="2022-09" db="EMBL/GenBank/DDBJ databases">
        <title>Culturomic study of gut microbiota in children with autism spectrum disorder.</title>
        <authorList>
            <person name="Efimov B.A."/>
            <person name="Chaplin A.V."/>
            <person name="Sokolova S.R."/>
            <person name="Pikina A.P."/>
            <person name="Korzhanova M."/>
            <person name="Belova V."/>
            <person name="Korostin D."/>
        </authorList>
    </citation>
    <scope>NUCLEOTIDE SEQUENCE</scope>
    <source>
        <strain evidence="3">ASD5510</strain>
    </source>
</reference>
<gene>
    <name evidence="3" type="ORF">OBO34_03840</name>
</gene>
<proteinExistence type="predicted"/>
<evidence type="ECO:0000313" key="4">
    <source>
        <dbReference type="Proteomes" id="UP001065549"/>
    </source>
</evidence>
<accession>A0A9J6QPX4</accession>
<dbReference type="InterPro" id="IPR005097">
    <property type="entry name" value="Sacchrp_dh_NADP-bd"/>
</dbReference>
<dbReference type="AlphaFoldDB" id="A0A9J6QPX4"/>
<dbReference type="SUPFAM" id="SSF51735">
    <property type="entry name" value="NAD(P)-binding Rossmann-fold domains"/>
    <property type="match status" value="1"/>
</dbReference>
<dbReference type="Proteomes" id="UP001065549">
    <property type="component" value="Unassembled WGS sequence"/>
</dbReference>
<evidence type="ECO:0000259" key="1">
    <source>
        <dbReference type="Pfam" id="PF03435"/>
    </source>
</evidence>
<dbReference type="Gene3D" id="3.30.360.10">
    <property type="entry name" value="Dihydrodipicolinate Reductase, domain 2"/>
    <property type="match status" value="1"/>
</dbReference>
<dbReference type="InterPro" id="IPR036291">
    <property type="entry name" value="NAD(P)-bd_dom_sf"/>
</dbReference>
<dbReference type="Gene3D" id="3.40.50.720">
    <property type="entry name" value="NAD(P)-binding Rossmann-like Domain"/>
    <property type="match status" value="1"/>
</dbReference>
<dbReference type="PANTHER" id="PTHR43796">
    <property type="entry name" value="CARBOXYNORSPERMIDINE SYNTHASE"/>
    <property type="match status" value="1"/>
</dbReference>
<feature type="domain" description="Saccharopine dehydrogenase-like C-terminal" evidence="2">
    <location>
        <begin position="153"/>
        <end position="404"/>
    </location>
</feature>
<dbReference type="RefSeq" id="WP_253020813.1">
    <property type="nucleotide sequence ID" value="NZ_JAJAGH010000010.1"/>
</dbReference>
<sequence length="434" mass="48201">MKLMVVGCGGVGESIIKIMKERDPQGSWLEKVVMADYDLGKARDIAEEISDPRFVPEKVNAKSKQELVALIEKHKIDFVMDAALPFLTNTIFDAALEGGANYSNMGVWTVPEDEPKCYGTGKQCFKEFMADYNFNKNKEWEEKGQLAIIGLGIEPGTIDVFARFAADHLFDELHTIDIKDGANMEDPNGGADDVAFGFNVWTVLDECMNPNITWYDDKGYVCDEPFAGEEVFEFPDGVGPVKLYKIEHEETVFMPRVLKEKGLKRVSYKIGLDDNLVSALKAVNALGLRSTEPVEMNGTLISPRDLVAKVAPQPDSIDDHVFGKTCGGILCEGIKDGKQRKIFMYQSTDQQESLKRFGTQAVVSQTGFGASIGIELVGRGIWTGKGVQTPECFDAVPYLKIMQEANFPFGIVEYESEYKAEKDQKDLQALFEAL</sequence>